<dbReference type="InterPro" id="IPR052919">
    <property type="entry name" value="TA_system_RNase"/>
</dbReference>
<evidence type="ECO:0000259" key="1">
    <source>
        <dbReference type="Pfam" id="PF01850"/>
    </source>
</evidence>
<name>A0A4S8Q3Y8_9HYPH</name>
<dbReference type="SUPFAM" id="SSF88723">
    <property type="entry name" value="PIN domain-like"/>
    <property type="match status" value="1"/>
</dbReference>
<dbReference type="InterPro" id="IPR041705">
    <property type="entry name" value="PIN_Sll0205"/>
</dbReference>
<dbReference type="InterPro" id="IPR029060">
    <property type="entry name" value="PIN-like_dom_sf"/>
</dbReference>
<dbReference type="InterPro" id="IPR002716">
    <property type="entry name" value="PIN_dom"/>
</dbReference>
<reference evidence="2 3" key="1">
    <citation type="submission" date="2019-04" db="EMBL/GenBank/DDBJ databases">
        <title>genome sequence of strain W3.</title>
        <authorList>
            <person name="Gao J."/>
            <person name="Sun J."/>
        </authorList>
    </citation>
    <scope>NUCLEOTIDE SEQUENCE [LARGE SCALE GENOMIC DNA]</scope>
    <source>
        <strain evidence="2 3">W3</strain>
    </source>
</reference>
<dbReference type="RefSeq" id="WP_136541013.1">
    <property type="nucleotide sequence ID" value="NZ_STGU01000006.1"/>
</dbReference>
<dbReference type="CDD" id="cd09872">
    <property type="entry name" value="PIN_Sll0205-like"/>
    <property type="match status" value="1"/>
</dbReference>
<dbReference type="PANTHER" id="PTHR36173:SF2">
    <property type="entry name" value="RIBONUCLEASE VAPC16"/>
    <property type="match status" value="1"/>
</dbReference>
<dbReference type="Pfam" id="PF01850">
    <property type="entry name" value="PIN"/>
    <property type="match status" value="1"/>
</dbReference>
<dbReference type="Proteomes" id="UP000307378">
    <property type="component" value="Unassembled WGS sequence"/>
</dbReference>
<dbReference type="EMBL" id="STGU01000006">
    <property type="protein sequence ID" value="THV35339.1"/>
    <property type="molecule type" value="Genomic_DNA"/>
</dbReference>
<organism evidence="2 3">
    <name type="scientific">Rhizobium rosettiformans W3</name>
    <dbReference type="NCBI Taxonomy" id="538378"/>
    <lineage>
        <taxon>Bacteria</taxon>
        <taxon>Pseudomonadati</taxon>
        <taxon>Pseudomonadota</taxon>
        <taxon>Alphaproteobacteria</taxon>
        <taxon>Hyphomicrobiales</taxon>
        <taxon>Rhizobiaceae</taxon>
        <taxon>Rhizobium/Agrobacterium group</taxon>
        <taxon>Rhizobium</taxon>
    </lineage>
</organism>
<sequence>MPRLLLDTHILLALLRRDFELQYPAISNYFRLGEFAGFVSVATLWEIAIKSRLGKLEVGVSLSDMPANVRSGGLEILDIQVAHVLHSLHPEPPTRDPFDRLLLAQCHVEGLKLVTVDRALVDHPLAFRP</sequence>
<evidence type="ECO:0000313" key="3">
    <source>
        <dbReference type="Proteomes" id="UP000307378"/>
    </source>
</evidence>
<protein>
    <submittedName>
        <fullName evidence="2">Type II toxin-antitoxin system VapC family toxin</fullName>
    </submittedName>
</protein>
<accession>A0A4S8Q3Y8</accession>
<dbReference type="PANTHER" id="PTHR36173">
    <property type="entry name" value="RIBONUCLEASE VAPC16-RELATED"/>
    <property type="match status" value="1"/>
</dbReference>
<feature type="domain" description="PIN" evidence="1">
    <location>
        <begin position="5"/>
        <end position="120"/>
    </location>
</feature>
<gene>
    <name evidence="2" type="ORF">FAA86_12440</name>
</gene>
<dbReference type="Gene3D" id="3.40.50.1010">
    <property type="entry name" value="5'-nuclease"/>
    <property type="match status" value="1"/>
</dbReference>
<comment type="caution">
    <text evidence="2">The sequence shown here is derived from an EMBL/GenBank/DDBJ whole genome shotgun (WGS) entry which is preliminary data.</text>
</comment>
<evidence type="ECO:0000313" key="2">
    <source>
        <dbReference type="EMBL" id="THV35339.1"/>
    </source>
</evidence>
<proteinExistence type="predicted"/>
<dbReference type="AlphaFoldDB" id="A0A4S8Q3Y8"/>